<comment type="subcellular location">
    <subcellularLocation>
        <location evidence="1">Cell membrane</location>
        <topology evidence="1">Multi-pass membrane protein</topology>
    </subcellularLocation>
</comment>
<dbReference type="Proteomes" id="UP000188324">
    <property type="component" value="Chromosome"/>
</dbReference>
<feature type="transmembrane region" description="Helical" evidence="7">
    <location>
        <begin position="267"/>
        <end position="289"/>
    </location>
</feature>
<evidence type="ECO:0000256" key="2">
    <source>
        <dbReference type="ARBA" id="ARBA00022475"/>
    </source>
</evidence>
<keyword evidence="9" id="KW-1185">Reference proteome</keyword>
<dbReference type="NCBIfam" id="TIGR00765">
    <property type="entry name" value="yihY_not_rbn"/>
    <property type="match status" value="1"/>
</dbReference>
<reference evidence="8 9" key="1">
    <citation type="journal article" date="2016" name="Int. J. Syst. Evol. Microbiol.">
        <title>Tessaracoccus flavus sp. nov., isolated from the drainage system of a lindane-producing factory.</title>
        <authorList>
            <person name="Kumari R."/>
            <person name="Singh P."/>
            <person name="Schumann P."/>
            <person name="Lal R."/>
        </authorList>
    </citation>
    <scope>NUCLEOTIDE SEQUENCE [LARGE SCALE GENOMIC DNA]</scope>
    <source>
        <strain evidence="8 9">RP1T</strain>
    </source>
</reference>
<evidence type="ECO:0000256" key="6">
    <source>
        <dbReference type="SAM" id="MobiDB-lite"/>
    </source>
</evidence>
<dbReference type="PIRSF" id="PIRSF035875">
    <property type="entry name" value="RNase_BN"/>
    <property type="match status" value="1"/>
</dbReference>
<feature type="transmembrane region" description="Helical" evidence="7">
    <location>
        <begin position="232"/>
        <end position="255"/>
    </location>
</feature>
<dbReference type="GO" id="GO:0005886">
    <property type="term" value="C:plasma membrane"/>
    <property type="evidence" value="ECO:0007669"/>
    <property type="project" value="UniProtKB-SubCell"/>
</dbReference>
<name>A0A1Q2CCQ1_9ACTN</name>
<feature type="transmembrane region" description="Helical" evidence="7">
    <location>
        <begin position="111"/>
        <end position="131"/>
    </location>
</feature>
<dbReference type="STRING" id="1610493.RPIT_02710"/>
<dbReference type="RefSeq" id="WP_077340354.1">
    <property type="nucleotide sequence ID" value="NZ_CP019605.1"/>
</dbReference>
<keyword evidence="2" id="KW-1003">Cell membrane</keyword>
<dbReference type="PANTHER" id="PTHR30213">
    <property type="entry name" value="INNER MEMBRANE PROTEIN YHJD"/>
    <property type="match status" value="1"/>
</dbReference>
<feature type="region of interest" description="Disordered" evidence="6">
    <location>
        <begin position="1"/>
        <end position="23"/>
    </location>
</feature>
<feature type="transmembrane region" description="Helical" evidence="7">
    <location>
        <begin position="201"/>
        <end position="220"/>
    </location>
</feature>
<keyword evidence="4 7" id="KW-1133">Transmembrane helix</keyword>
<evidence type="ECO:0000256" key="1">
    <source>
        <dbReference type="ARBA" id="ARBA00004651"/>
    </source>
</evidence>
<dbReference type="InterPro" id="IPR017039">
    <property type="entry name" value="Virul_fac_BrkB"/>
</dbReference>
<feature type="transmembrane region" description="Helical" evidence="7">
    <location>
        <begin position="158"/>
        <end position="181"/>
    </location>
</feature>
<organism evidence="8 9">
    <name type="scientific">Tessaracoccus flavus</name>
    <dbReference type="NCBI Taxonomy" id="1610493"/>
    <lineage>
        <taxon>Bacteria</taxon>
        <taxon>Bacillati</taxon>
        <taxon>Actinomycetota</taxon>
        <taxon>Actinomycetes</taxon>
        <taxon>Propionibacteriales</taxon>
        <taxon>Propionibacteriaceae</taxon>
        <taxon>Tessaracoccus</taxon>
    </lineage>
</organism>
<evidence type="ECO:0000256" key="4">
    <source>
        <dbReference type="ARBA" id="ARBA00022989"/>
    </source>
</evidence>
<feature type="compositionally biased region" description="Basic and acidic residues" evidence="6">
    <location>
        <begin position="8"/>
        <end position="19"/>
    </location>
</feature>
<accession>A0A1Q2CCQ1</accession>
<dbReference type="EMBL" id="CP019605">
    <property type="protein sequence ID" value="AQP43860.1"/>
    <property type="molecule type" value="Genomic_DNA"/>
</dbReference>
<dbReference type="KEGG" id="tfl:RPIT_02710"/>
<dbReference type="PANTHER" id="PTHR30213:SF0">
    <property type="entry name" value="UPF0761 MEMBRANE PROTEIN YIHY"/>
    <property type="match status" value="1"/>
</dbReference>
<dbReference type="OrthoDB" id="9781030at2"/>
<feature type="transmembrane region" description="Helical" evidence="7">
    <location>
        <begin position="49"/>
        <end position="71"/>
    </location>
</feature>
<keyword evidence="3 7" id="KW-0812">Transmembrane</keyword>
<keyword evidence="5 7" id="KW-0472">Membrane</keyword>
<evidence type="ECO:0000256" key="3">
    <source>
        <dbReference type="ARBA" id="ARBA00022692"/>
    </source>
</evidence>
<evidence type="ECO:0000313" key="9">
    <source>
        <dbReference type="Proteomes" id="UP000188324"/>
    </source>
</evidence>
<evidence type="ECO:0000256" key="7">
    <source>
        <dbReference type="SAM" id="Phobius"/>
    </source>
</evidence>
<gene>
    <name evidence="8" type="ORF">RPIT_02710</name>
</gene>
<evidence type="ECO:0000256" key="5">
    <source>
        <dbReference type="ARBA" id="ARBA00023136"/>
    </source>
</evidence>
<protein>
    <submittedName>
        <fullName evidence="8">Ribonuclease BN</fullName>
    </submittedName>
</protein>
<evidence type="ECO:0000313" key="8">
    <source>
        <dbReference type="EMBL" id="AQP43860.1"/>
    </source>
</evidence>
<dbReference type="Pfam" id="PF03631">
    <property type="entry name" value="Virul_fac_BrkB"/>
    <property type="match status" value="1"/>
</dbReference>
<proteinExistence type="predicted"/>
<dbReference type="AlphaFoldDB" id="A0A1Q2CCQ1"/>
<sequence>MSTTSTPHPEHSSKPDSPTDIKPPSWKFVFKNAAREFGDDGLSDAAAGLTYYTVLSLFPAIIALVSILSLFGQSGDLLRNLITDLQDRGAIPVDALDVIMPVMESLLETPAPGIGLILGLLVAMWTASNYVKAFSRAMNRIYEIPEGRGFVKFNASMYALTAGMLALLALVLVLITVSGPLAESIGSLIGLGETALTVFNYAKWPILLVIVILIVSILYWGTPNVKQPKFRWLTIGAGIAIIGTILASLAFAFYVSNFGSYDETYGTLAGVIIFLFWVNIINSVLLFGAEIDAELERGRQLQGGIAAEKEIQLPMRDDKAAIKKQKKAREAVAEARELRLTAGASSDPDEKDESKS</sequence>